<keyword evidence="2" id="KW-1185">Reference proteome</keyword>
<evidence type="ECO:0000313" key="1">
    <source>
        <dbReference type="EMBL" id="CUS02469.2"/>
    </source>
</evidence>
<evidence type="ECO:0000313" key="2">
    <source>
        <dbReference type="Proteomes" id="UP000215027"/>
    </source>
</evidence>
<dbReference type="KEGG" id="pbf:CFX0092_A0591"/>
<accession>A0A160T095</accession>
<dbReference type="Pfam" id="PF04384">
    <property type="entry name" value="Fe-S_assembly"/>
    <property type="match status" value="1"/>
</dbReference>
<protein>
    <recommendedName>
        <fullName evidence="3">Fe-S assembly protein IscX</fullName>
    </recommendedName>
</protein>
<dbReference type="Gene3D" id="1.10.10.600">
    <property type="entry name" value="IscX-like"/>
    <property type="match status" value="1"/>
</dbReference>
<reference evidence="1" key="1">
    <citation type="submission" date="2016-01" db="EMBL/GenBank/DDBJ databases">
        <authorList>
            <person name="Mcilroy J.S."/>
            <person name="Karst M S."/>
            <person name="Albertsen M."/>
        </authorList>
    </citation>
    <scope>NUCLEOTIDE SEQUENCE</scope>
    <source>
        <strain evidence="1">Cfx-K</strain>
    </source>
</reference>
<dbReference type="AlphaFoldDB" id="A0A160T095"/>
<dbReference type="RefSeq" id="WP_095042077.1">
    <property type="nucleotide sequence ID" value="NZ_LN890655.1"/>
</dbReference>
<dbReference type="InterPro" id="IPR036762">
    <property type="entry name" value="IscX-like_sf"/>
</dbReference>
<organism evidence="1 2">
    <name type="scientific">Candidatus Promineifilum breve</name>
    <dbReference type="NCBI Taxonomy" id="1806508"/>
    <lineage>
        <taxon>Bacteria</taxon>
        <taxon>Bacillati</taxon>
        <taxon>Chloroflexota</taxon>
        <taxon>Ardenticatenia</taxon>
        <taxon>Candidatus Promineifilales</taxon>
        <taxon>Candidatus Promineifilaceae</taxon>
        <taxon>Candidatus Promineifilum</taxon>
    </lineage>
</organism>
<dbReference type="GO" id="GO:0016226">
    <property type="term" value="P:iron-sulfur cluster assembly"/>
    <property type="evidence" value="ECO:0007669"/>
    <property type="project" value="InterPro"/>
</dbReference>
<dbReference type="EMBL" id="LN890655">
    <property type="protein sequence ID" value="CUS02469.2"/>
    <property type="molecule type" value="Genomic_DNA"/>
</dbReference>
<dbReference type="SUPFAM" id="SSF140319">
    <property type="entry name" value="IscX-like"/>
    <property type="match status" value="1"/>
</dbReference>
<sequence length="86" mass="9853">MVYTYRERLSGKLTLLSEHEPELYWDSTYAIVVSLMEHHPSRRPTDVGLAELAALIEALPGFQDDPAQATEQFLLDILTVWYEEAT</sequence>
<dbReference type="InterPro" id="IPR007479">
    <property type="entry name" value="ISC_FeS_clus_asmbl_IscsX"/>
</dbReference>
<name>A0A160T095_9CHLR</name>
<dbReference type="NCBIfam" id="TIGR03412">
    <property type="entry name" value="iscX_yfhJ"/>
    <property type="match status" value="1"/>
</dbReference>
<dbReference type="Proteomes" id="UP000215027">
    <property type="component" value="Chromosome I"/>
</dbReference>
<evidence type="ECO:0008006" key="3">
    <source>
        <dbReference type="Google" id="ProtNLM"/>
    </source>
</evidence>
<gene>
    <name evidence="1" type="ORF">CFX0092_A0591</name>
</gene>
<proteinExistence type="predicted"/>